<reference evidence="2 3" key="1">
    <citation type="submission" date="2024-09" db="EMBL/GenBank/DDBJ databases">
        <authorList>
            <person name="Sun Q."/>
            <person name="Mori K."/>
        </authorList>
    </citation>
    <scope>NUCLEOTIDE SEQUENCE [LARGE SCALE GENOMIC DNA]</scope>
    <source>
        <strain evidence="2 3">KCTC 23076</strain>
    </source>
</reference>
<organism evidence="2 3">
    <name type="scientific">Lysobacter korlensis</name>
    <dbReference type="NCBI Taxonomy" id="553636"/>
    <lineage>
        <taxon>Bacteria</taxon>
        <taxon>Pseudomonadati</taxon>
        <taxon>Pseudomonadota</taxon>
        <taxon>Gammaproteobacteria</taxon>
        <taxon>Lysobacterales</taxon>
        <taxon>Lysobacteraceae</taxon>
        <taxon>Lysobacter</taxon>
    </lineage>
</organism>
<dbReference type="PANTHER" id="PTHR14136">
    <property type="entry name" value="BTB_POZ DOMAIN-CONTAINING PROTEIN KCTD9"/>
    <property type="match status" value="1"/>
</dbReference>
<evidence type="ECO:0000256" key="1">
    <source>
        <dbReference type="SAM" id="MobiDB-lite"/>
    </source>
</evidence>
<keyword evidence="3" id="KW-1185">Reference proteome</keyword>
<dbReference type="EMBL" id="JBHLTG010000007">
    <property type="protein sequence ID" value="MFC0681114.1"/>
    <property type="molecule type" value="Genomic_DNA"/>
</dbReference>
<proteinExistence type="predicted"/>
<dbReference type="Pfam" id="PF00805">
    <property type="entry name" value="Pentapeptide"/>
    <property type="match status" value="1"/>
</dbReference>
<dbReference type="InterPro" id="IPR001646">
    <property type="entry name" value="5peptide_repeat"/>
</dbReference>
<dbReference type="Proteomes" id="UP001589896">
    <property type="component" value="Unassembled WGS sequence"/>
</dbReference>
<dbReference type="InterPro" id="IPR051082">
    <property type="entry name" value="Pentapeptide-BTB/POZ_domain"/>
</dbReference>
<feature type="region of interest" description="Disordered" evidence="1">
    <location>
        <begin position="181"/>
        <end position="200"/>
    </location>
</feature>
<dbReference type="SUPFAM" id="SSF141571">
    <property type="entry name" value="Pentapeptide repeat-like"/>
    <property type="match status" value="1"/>
</dbReference>
<dbReference type="RefSeq" id="WP_386673439.1">
    <property type="nucleotide sequence ID" value="NZ_JBHLTG010000007.1"/>
</dbReference>
<evidence type="ECO:0000313" key="2">
    <source>
        <dbReference type="EMBL" id="MFC0681114.1"/>
    </source>
</evidence>
<protein>
    <submittedName>
        <fullName evidence="2">Pentapeptide repeat-containing protein</fullName>
    </submittedName>
</protein>
<accession>A0ABV6RWZ7</accession>
<dbReference type="PANTHER" id="PTHR14136:SF17">
    <property type="entry name" value="BTB_POZ DOMAIN-CONTAINING PROTEIN KCTD9"/>
    <property type="match status" value="1"/>
</dbReference>
<comment type="caution">
    <text evidence="2">The sequence shown here is derived from an EMBL/GenBank/DDBJ whole genome shotgun (WGS) entry which is preliminary data.</text>
</comment>
<dbReference type="Gene3D" id="2.160.20.80">
    <property type="entry name" value="E3 ubiquitin-protein ligase SopA"/>
    <property type="match status" value="1"/>
</dbReference>
<name>A0ABV6RWZ7_9GAMM</name>
<evidence type="ECO:0000313" key="3">
    <source>
        <dbReference type="Proteomes" id="UP001589896"/>
    </source>
</evidence>
<gene>
    <name evidence="2" type="ORF">ACFFGH_25070</name>
</gene>
<sequence length="281" mass="29900">MAAPVPLGLGRRDDLRADCSRCVGLCCVALAFARSADFAFDKPAGEPCTHLGPDYRCGIHPVLRERGFPGCTAFDCFGAGQKVTQQLFGGRSWRDDAATRAGMFAVFPIVRSLHELLWLLDEALGLPAARALRHDLEEARAAIERRLEASPERLVEADVDAQRVLVGPLLSHASALARAGLHPAPVRRGPRPEPGGELIGADFRGRDLRGADLRGALLIRADLTGADLRLADLRGADLRDANLSGADLSDALFVTPTQANAAGGDVGTRLPSAIARPAHWS</sequence>